<keyword evidence="2" id="KW-1185">Reference proteome</keyword>
<dbReference type="Gramene" id="OB06G13310.1">
    <property type="protein sequence ID" value="OB06G13310.1"/>
    <property type="gene ID" value="OB06G13310"/>
</dbReference>
<dbReference type="HOGENOM" id="CLU_2691697_0_0_1"/>
<organism evidence="1">
    <name type="scientific">Oryza brachyantha</name>
    <name type="common">malo sina</name>
    <dbReference type="NCBI Taxonomy" id="4533"/>
    <lineage>
        <taxon>Eukaryota</taxon>
        <taxon>Viridiplantae</taxon>
        <taxon>Streptophyta</taxon>
        <taxon>Embryophyta</taxon>
        <taxon>Tracheophyta</taxon>
        <taxon>Spermatophyta</taxon>
        <taxon>Magnoliopsida</taxon>
        <taxon>Liliopsida</taxon>
        <taxon>Poales</taxon>
        <taxon>Poaceae</taxon>
        <taxon>BOP clade</taxon>
        <taxon>Oryzoideae</taxon>
        <taxon>Oryzeae</taxon>
        <taxon>Oryzinae</taxon>
        <taxon>Oryza</taxon>
    </lineage>
</organism>
<dbReference type="AlphaFoldDB" id="J3MBD7"/>
<evidence type="ECO:0000313" key="2">
    <source>
        <dbReference type="Proteomes" id="UP000006038"/>
    </source>
</evidence>
<name>J3MBD7_ORYBR</name>
<dbReference type="EnsemblPlants" id="OB06G13310.1">
    <property type="protein sequence ID" value="OB06G13310.1"/>
    <property type="gene ID" value="OB06G13310"/>
</dbReference>
<protein>
    <submittedName>
        <fullName evidence="1">Uncharacterized protein</fullName>
    </submittedName>
</protein>
<sequence>METLLGFQRTNNELTIMKDMAYWHLSCTTKQIPLATSTGEIVLVNCLLGHLSPQGCMPQSPGSILWMSGPTLSK</sequence>
<dbReference type="Proteomes" id="UP000006038">
    <property type="component" value="Chromosome 6"/>
</dbReference>
<proteinExistence type="predicted"/>
<evidence type="ECO:0000313" key="1">
    <source>
        <dbReference type="EnsemblPlants" id="OB06G13310.1"/>
    </source>
</evidence>
<reference evidence="1" key="2">
    <citation type="submission" date="2013-04" db="UniProtKB">
        <authorList>
            <consortium name="EnsemblPlants"/>
        </authorList>
    </citation>
    <scope>IDENTIFICATION</scope>
</reference>
<accession>J3MBD7</accession>
<reference evidence="1" key="1">
    <citation type="journal article" date="2013" name="Nat. Commun.">
        <title>Whole-genome sequencing of Oryza brachyantha reveals mechanisms underlying Oryza genome evolution.</title>
        <authorList>
            <person name="Chen J."/>
            <person name="Huang Q."/>
            <person name="Gao D."/>
            <person name="Wang J."/>
            <person name="Lang Y."/>
            <person name="Liu T."/>
            <person name="Li B."/>
            <person name="Bai Z."/>
            <person name="Luis Goicoechea J."/>
            <person name="Liang C."/>
            <person name="Chen C."/>
            <person name="Zhang W."/>
            <person name="Sun S."/>
            <person name="Liao Y."/>
            <person name="Zhang X."/>
            <person name="Yang L."/>
            <person name="Song C."/>
            <person name="Wang M."/>
            <person name="Shi J."/>
            <person name="Liu G."/>
            <person name="Liu J."/>
            <person name="Zhou H."/>
            <person name="Zhou W."/>
            <person name="Yu Q."/>
            <person name="An N."/>
            <person name="Chen Y."/>
            <person name="Cai Q."/>
            <person name="Wang B."/>
            <person name="Liu B."/>
            <person name="Min J."/>
            <person name="Huang Y."/>
            <person name="Wu H."/>
            <person name="Li Z."/>
            <person name="Zhang Y."/>
            <person name="Yin Y."/>
            <person name="Song W."/>
            <person name="Jiang J."/>
            <person name="Jackson S.A."/>
            <person name="Wing R.A."/>
            <person name="Wang J."/>
            <person name="Chen M."/>
        </authorList>
    </citation>
    <scope>NUCLEOTIDE SEQUENCE [LARGE SCALE GENOMIC DNA]</scope>
    <source>
        <strain evidence="1">cv. IRGC 101232</strain>
    </source>
</reference>